<protein>
    <submittedName>
        <fullName evidence="1">Uncharacterized protein</fullName>
    </submittedName>
</protein>
<dbReference type="STRING" id="1601833.SAMN05518684_106202"/>
<gene>
    <name evidence="1" type="ORF">SAMN05518684_106202</name>
</gene>
<sequence length="133" mass="14612">MPAYIDYTYYTDDFHGAEVDEQEFKRMTRRASDVIDQVTGYKIVHIGLDNLSEFIVEQVKKATAAQVEHYVIAGGVEFVGSSGVTSAQAGNFQYQTGGGQDGSGDGRVSPDTIDYLRYTGLLYSGIGTMRNVY</sequence>
<evidence type="ECO:0000313" key="2">
    <source>
        <dbReference type="Proteomes" id="UP000198571"/>
    </source>
</evidence>
<dbReference type="Proteomes" id="UP000198571">
    <property type="component" value="Unassembled WGS sequence"/>
</dbReference>
<reference evidence="2" key="1">
    <citation type="submission" date="2016-10" db="EMBL/GenBank/DDBJ databases">
        <authorList>
            <person name="Varghese N."/>
            <person name="Submissions S."/>
        </authorList>
    </citation>
    <scope>NUCLEOTIDE SEQUENCE [LARGE SCALE GENOMIC DNA]</scope>
    <source>
        <strain evidence="2">S9</strain>
    </source>
</reference>
<dbReference type="RefSeq" id="WP_093050945.1">
    <property type="nucleotide sequence ID" value="NZ_FOGT01000006.1"/>
</dbReference>
<dbReference type="EMBL" id="FOGT01000006">
    <property type="protein sequence ID" value="SES02715.1"/>
    <property type="molecule type" value="Genomic_DNA"/>
</dbReference>
<name>A0A1H9TZS5_9BACI</name>
<organism evidence="1 2">
    <name type="scientific">Salipaludibacillus aurantiacus</name>
    <dbReference type="NCBI Taxonomy" id="1601833"/>
    <lineage>
        <taxon>Bacteria</taxon>
        <taxon>Bacillati</taxon>
        <taxon>Bacillota</taxon>
        <taxon>Bacilli</taxon>
        <taxon>Bacillales</taxon>
        <taxon>Bacillaceae</taxon>
    </lineage>
</organism>
<proteinExistence type="predicted"/>
<accession>A0A1H9TZS5</accession>
<dbReference type="AlphaFoldDB" id="A0A1H9TZS5"/>
<evidence type="ECO:0000313" key="1">
    <source>
        <dbReference type="EMBL" id="SES02715.1"/>
    </source>
</evidence>
<dbReference type="OrthoDB" id="2048198at2"/>
<keyword evidence="2" id="KW-1185">Reference proteome</keyword>